<keyword evidence="1" id="KW-1188">Viral release from host cell</keyword>
<dbReference type="InterPro" id="IPR027417">
    <property type="entry name" value="P-loop_NTPase"/>
</dbReference>
<dbReference type="Pfam" id="PF17289">
    <property type="entry name" value="Terminase_6C"/>
    <property type="match status" value="1"/>
</dbReference>
<dbReference type="Gene3D" id="3.30.420.240">
    <property type="match status" value="1"/>
</dbReference>
<feature type="domain" description="Terminase large subunit gp17-like C-terminal" evidence="6">
    <location>
        <begin position="315"/>
        <end position="458"/>
    </location>
</feature>
<evidence type="ECO:0000256" key="1">
    <source>
        <dbReference type="ARBA" id="ARBA00022612"/>
    </source>
</evidence>
<organism evidence="7">
    <name type="scientific">uncultured Caudovirales phage</name>
    <dbReference type="NCBI Taxonomy" id="2100421"/>
    <lineage>
        <taxon>Viruses</taxon>
        <taxon>Duplodnaviria</taxon>
        <taxon>Heunggongvirae</taxon>
        <taxon>Uroviricota</taxon>
        <taxon>Caudoviricetes</taxon>
        <taxon>Peduoviridae</taxon>
        <taxon>Maltschvirus</taxon>
        <taxon>Maltschvirus maltsch</taxon>
    </lineage>
</organism>
<evidence type="ECO:0000256" key="3">
    <source>
        <dbReference type="ARBA" id="ARBA00022840"/>
    </source>
</evidence>
<accession>A0A6J5T9R9</accession>
<dbReference type="Pfam" id="PF03237">
    <property type="entry name" value="Terminase_6N"/>
    <property type="match status" value="1"/>
</dbReference>
<feature type="compositionally biased region" description="Polar residues" evidence="5">
    <location>
        <begin position="8"/>
        <end position="18"/>
    </location>
</feature>
<dbReference type="InterPro" id="IPR035421">
    <property type="entry name" value="Terminase_6C"/>
</dbReference>
<keyword evidence="2" id="KW-0547">Nucleotide-binding</keyword>
<evidence type="ECO:0000259" key="6">
    <source>
        <dbReference type="Pfam" id="PF17289"/>
    </source>
</evidence>
<reference evidence="7" key="1">
    <citation type="submission" date="2020-05" db="EMBL/GenBank/DDBJ databases">
        <authorList>
            <person name="Chiriac C."/>
            <person name="Salcher M."/>
            <person name="Ghai R."/>
            <person name="Kavagutti S V."/>
        </authorList>
    </citation>
    <scope>NUCLEOTIDE SEQUENCE</scope>
</reference>
<keyword evidence="4" id="KW-0231">Viral genome packaging</keyword>
<sequence length="484" mass="53714">MVKRATKKPTTMASPSNAQRHKPEPTGKNGLALHADDLRGMGEDVAELLAQLDPAKAKSLIYNWHFWARPNQIAPAGTWNTWFINAGRGFGKTRAGVEWVREKVKAGAKRIAAIAATNSDIERVMINGESGFLARCWEGDKTNRGVKMGMPVWSPTKRTLTWENGAQVQFFSAEEPERLRGPQFECAWGDELAAWNKDRDTWDMLQFCLRLGKHPQVCITTTPKPTKLVREILKKDSTVVTSGSTFDNSANLAAPYLATVKSQYEGTRLGRQELYAEILDEASGALWNRELLQSCEMDIPDPVDFANTLARVVVAIDPAVTANAESDMTGIVVAGIDINGMCYVLEDATERYSPEQWASKANELYHKYSADRVVAERNQGGDMVRHTLQTVNEVIPIRLVHASRGKYARAEPISALYERGKVKHRRGLDELENQMVIWEPMGSIGSPDRLDALVWALTDLALNGVARPSLTLAYSDAKGLLSNY</sequence>
<evidence type="ECO:0000313" key="7">
    <source>
        <dbReference type="EMBL" id="CAB4240591.1"/>
    </source>
</evidence>
<dbReference type="EMBL" id="LR797814">
    <property type="protein sequence ID" value="CAB4240591.1"/>
    <property type="molecule type" value="Genomic_DNA"/>
</dbReference>
<dbReference type="GO" id="GO:0005524">
    <property type="term" value="F:ATP binding"/>
    <property type="evidence" value="ECO:0007669"/>
    <property type="project" value="UniProtKB-KW"/>
</dbReference>
<gene>
    <name evidence="7" type="ORF">UFOVP3_54</name>
</gene>
<evidence type="ECO:0000256" key="4">
    <source>
        <dbReference type="ARBA" id="ARBA00023219"/>
    </source>
</evidence>
<feature type="region of interest" description="Disordered" evidence="5">
    <location>
        <begin position="1"/>
        <end position="33"/>
    </location>
</feature>
<evidence type="ECO:0000256" key="2">
    <source>
        <dbReference type="ARBA" id="ARBA00022741"/>
    </source>
</evidence>
<name>A0A6J5T9R9_9CAUD</name>
<proteinExistence type="predicted"/>
<protein>
    <submittedName>
        <fullName evidence="7">Terminase RNaseH-like domain containing protein</fullName>
    </submittedName>
</protein>
<evidence type="ECO:0000256" key="5">
    <source>
        <dbReference type="SAM" id="MobiDB-lite"/>
    </source>
</evidence>
<keyword evidence="3" id="KW-0067">ATP-binding</keyword>
<dbReference type="Gene3D" id="3.40.50.300">
    <property type="entry name" value="P-loop containing nucleotide triphosphate hydrolases"/>
    <property type="match status" value="1"/>
</dbReference>